<evidence type="ECO:0000313" key="3">
    <source>
        <dbReference type="Proteomes" id="UP000095751"/>
    </source>
</evidence>
<accession>A0A1E7FCD1</accession>
<gene>
    <name evidence="2" type="ORF">FRACYDRAFT_269504</name>
</gene>
<keyword evidence="1" id="KW-0732">Signal</keyword>
<dbReference type="KEGG" id="fcy:FRACYDRAFT_269504"/>
<keyword evidence="3" id="KW-1185">Reference proteome</keyword>
<protein>
    <submittedName>
        <fullName evidence="2">Uncharacterized protein</fullName>
    </submittedName>
</protein>
<name>A0A1E7FCD1_9STRA</name>
<feature type="signal peptide" evidence="1">
    <location>
        <begin position="1"/>
        <end position="19"/>
    </location>
</feature>
<dbReference type="EMBL" id="KV784359">
    <property type="protein sequence ID" value="OEU15820.1"/>
    <property type="molecule type" value="Genomic_DNA"/>
</dbReference>
<dbReference type="InParanoid" id="A0A1E7FCD1"/>
<dbReference type="AlphaFoldDB" id="A0A1E7FCD1"/>
<evidence type="ECO:0000313" key="2">
    <source>
        <dbReference type="EMBL" id="OEU15820.1"/>
    </source>
</evidence>
<sequence>MKNLTFLLLLSSTIVVVRNTITSIILTNTVRTECRMTRITPCGSLVVIFCVCTCNFTTALTRFDSIQMGNTFTLSEFLTRIQIESDKLVMLTQGMFNYFQCHGALSPIWK</sequence>
<organism evidence="2 3">
    <name type="scientific">Fragilariopsis cylindrus CCMP1102</name>
    <dbReference type="NCBI Taxonomy" id="635003"/>
    <lineage>
        <taxon>Eukaryota</taxon>
        <taxon>Sar</taxon>
        <taxon>Stramenopiles</taxon>
        <taxon>Ochrophyta</taxon>
        <taxon>Bacillariophyta</taxon>
        <taxon>Bacillariophyceae</taxon>
        <taxon>Bacillariophycidae</taxon>
        <taxon>Bacillariales</taxon>
        <taxon>Bacillariaceae</taxon>
        <taxon>Fragilariopsis</taxon>
    </lineage>
</organism>
<feature type="chain" id="PRO_5009192931" evidence="1">
    <location>
        <begin position="20"/>
        <end position="110"/>
    </location>
</feature>
<proteinExistence type="predicted"/>
<reference evidence="2 3" key="1">
    <citation type="submission" date="2016-09" db="EMBL/GenBank/DDBJ databases">
        <title>Extensive genetic diversity and differential bi-allelic expression allows diatom success in the polar Southern Ocean.</title>
        <authorList>
            <consortium name="DOE Joint Genome Institute"/>
            <person name="Mock T."/>
            <person name="Otillar R.P."/>
            <person name="Strauss J."/>
            <person name="Dupont C."/>
            <person name="Frickenhaus S."/>
            <person name="Maumus F."/>
            <person name="Mcmullan M."/>
            <person name="Sanges R."/>
            <person name="Schmutz J."/>
            <person name="Toseland A."/>
            <person name="Valas R."/>
            <person name="Veluchamy A."/>
            <person name="Ward B.J."/>
            <person name="Allen A."/>
            <person name="Barry K."/>
            <person name="Falciatore A."/>
            <person name="Ferrante M."/>
            <person name="Fortunato A.E."/>
            <person name="Gloeckner G."/>
            <person name="Gruber A."/>
            <person name="Hipkin R."/>
            <person name="Janech M."/>
            <person name="Kroth P."/>
            <person name="Leese F."/>
            <person name="Lindquist E."/>
            <person name="Lyon B.R."/>
            <person name="Martin J."/>
            <person name="Mayer C."/>
            <person name="Parker M."/>
            <person name="Quesneville H."/>
            <person name="Raymond J."/>
            <person name="Uhlig C."/>
            <person name="Valentin K.U."/>
            <person name="Worden A.Z."/>
            <person name="Armbrust E.V."/>
            <person name="Bowler C."/>
            <person name="Green B."/>
            <person name="Moulton V."/>
            <person name="Van Oosterhout C."/>
            <person name="Grigoriev I."/>
        </authorList>
    </citation>
    <scope>NUCLEOTIDE SEQUENCE [LARGE SCALE GENOMIC DNA]</scope>
    <source>
        <strain evidence="2 3">CCMP1102</strain>
    </source>
</reference>
<dbReference type="Proteomes" id="UP000095751">
    <property type="component" value="Unassembled WGS sequence"/>
</dbReference>
<evidence type="ECO:0000256" key="1">
    <source>
        <dbReference type="SAM" id="SignalP"/>
    </source>
</evidence>